<organism evidence="2 3">
    <name type="scientific">Candidatus Marsarchaeota G2 archaeon ECH_B_SAG-M15</name>
    <dbReference type="NCBI Taxonomy" id="1978162"/>
    <lineage>
        <taxon>Archaea</taxon>
        <taxon>Candidatus Marsarchaeota</taxon>
        <taxon>Candidatus Marsarchaeota group 2</taxon>
    </lineage>
</organism>
<feature type="region of interest" description="Disordered" evidence="1">
    <location>
        <begin position="64"/>
        <end position="89"/>
    </location>
</feature>
<feature type="compositionally biased region" description="Basic and acidic residues" evidence="1">
    <location>
        <begin position="64"/>
        <end position="76"/>
    </location>
</feature>
<accession>A0A2R6AZ64</accession>
<evidence type="ECO:0000313" key="2">
    <source>
        <dbReference type="EMBL" id="PSN91664.1"/>
    </source>
</evidence>
<dbReference type="Proteomes" id="UP000240490">
    <property type="component" value="Unassembled WGS sequence"/>
</dbReference>
<proteinExistence type="predicted"/>
<sequence length="89" mass="9724">MGGQGGEGCGGRGLDQAWRLRRRALGWRRIVGTSPPAGTRQQVGQQGGEEQQCRVLELGSEGARRGVKRVERGERGGRKRETRGQRQGL</sequence>
<dbReference type="AlphaFoldDB" id="A0A2R6AZ64"/>
<dbReference type="EMBL" id="NEXJ01000041">
    <property type="protein sequence ID" value="PSN91664.1"/>
    <property type="molecule type" value="Genomic_DNA"/>
</dbReference>
<evidence type="ECO:0000313" key="3">
    <source>
        <dbReference type="Proteomes" id="UP000240490"/>
    </source>
</evidence>
<comment type="caution">
    <text evidence="2">The sequence shown here is derived from an EMBL/GenBank/DDBJ whole genome shotgun (WGS) entry which is preliminary data.</text>
</comment>
<protein>
    <submittedName>
        <fullName evidence="2">Uncharacterized protein</fullName>
    </submittedName>
</protein>
<feature type="region of interest" description="Disordered" evidence="1">
    <location>
        <begin position="31"/>
        <end position="50"/>
    </location>
</feature>
<gene>
    <name evidence="2" type="ORF">B9Q08_02415</name>
</gene>
<reference evidence="2 3" key="1">
    <citation type="submission" date="2017-04" db="EMBL/GenBank/DDBJ databases">
        <title>Novel microbial lineages endemic to geothermal iron-oxide mats fill important gaps in the evolutionary history of Archaea.</title>
        <authorList>
            <person name="Jay Z.J."/>
            <person name="Beam J.P."/>
            <person name="Dlakic M."/>
            <person name="Rusch D.B."/>
            <person name="Kozubal M.A."/>
            <person name="Inskeep W.P."/>
        </authorList>
    </citation>
    <scope>NUCLEOTIDE SEQUENCE [LARGE SCALE GENOMIC DNA]</scope>
    <source>
        <strain evidence="2">ECH_B_SAG-M15</strain>
    </source>
</reference>
<name>A0A2R6AZ64_9ARCH</name>
<feature type="compositionally biased region" description="Low complexity" evidence="1">
    <location>
        <begin position="41"/>
        <end position="50"/>
    </location>
</feature>
<evidence type="ECO:0000256" key="1">
    <source>
        <dbReference type="SAM" id="MobiDB-lite"/>
    </source>
</evidence>